<dbReference type="Pfam" id="PF24764">
    <property type="entry name" value="rva_4"/>
    <property type="match status" value="1"/>
</dbReference>
<name>A0ABR3EVK9_9AGAR</name>
<organism evidence="3 4">
    <name type="scientific">Marasmius crinis-equi</name>
    <dbReference type="NCBI Taxonomy" id="585013"/>
    <lineage>
        <taxon>Eukaryota</taxon>
        <taxon>Fungi</taxon>
        <taxon>Dikarya</taxon>
        <taxon>Basidiomycota</taxon>
        <taxon>Agaricomycotina</taxon>
        <taxon>Agaricomycetes</taxon>
        <taxon>Agaricomycetidae</taxon>
        <taxon>Agaricales</taxon>
        <taxon>Marasmiineae</taxon>
        <taxon>Marasmiaceae</taxon>
        <taxon>Marasmius</taxon>
    </lineage>
</organism>
<proteinExistence type="predicted"/>
<dbReference type="EMBL" id="JBAHYK010001755">
    <property type="protein sequence ID" value="KAL0566846.1"/>
    <property type="molecule type" value="Genomic_DNA"/>
</dbReference>
<keyword evidence="4" id="KW-1185">Reference proteome</keyword>
<reference evidence="3 4" key="1">
    <citation type="submission" date="2024-02" db="EMBL/GenBank/DDBJ databases">
        <title>A draft genome for the cacao thread blight pathogen Marasmius crinis-equi.</title>
        <authorList>
            <person name="Cohen S.P."/>
            <person name="Baruah I.K."/>
            <person name="Amoako-Attah I."/>
            <person name="Bukari Y."/>
            <person name="Meinhardt L.W."/>
            <person name="Bailey B.A."/>
        </authorList>
    </citation>
    <scope>NUCLEOTIDE SEQUENCE [LARGE SCALE GENOMIC DNA]</scope>
    <source>
        <strain evidence="3 4">GH-76</strain>
    </source>
</reference>
<comment type="caution">
    <text evidence="3">The sequence shown here is derived from an EMBL/GenBank/DDBJ whole genome shotgun (WGS) entry which is preliminary data.</text>
</comment>
<dbReference type="InterPro" id="IPR058913">
    <property type="entry name" value="Integrase_dom_put"/>
</dbReference>
<sequence>MESRWGKEHHAYLRGRSTQNVRIERAWRDVRKDTIESFRKVFLYLTKVHLLDMHDLIHCVCLYVVYQPWIQQSLDCTVESWNHHHIQTEKNKSPIAIYSLSRETAINQGYWTGDPGDDVVTASDPLYGQEDGDLPPLDELQADPEHPDYRDYRSREAEREDGVFVNDDEEIAEGRAFLHSHGLDTFQDDGNWGIDVYCAAVMLMEQHMNEIHT</sequence>
<feature type="region of interest" description="Disordered" evidence="1">
    <location>
        <begin position="121"/>
        <end position="148"/>
    </location>
</feature>
<accession>A0ABR3EVK9</accession>
<dbReference type="PANTHER" id="PTHR46791">
    <property type="entry name" value="EXPRESSED PROTEIN"/>
    <property type="match status" value="1"/>
</dbReference>
<dbReference type="PANTHER" id="PTHR46791:SF5">
    <property type="entry name" value="CLR5 DOMAIN-CONTAINING PROTEIN-RELATED"/>
    <property type="match status" value="1"/>
</dbReference>
<dbReference type="Proteomes" id="UP001465976">
    <property type="component" value="Unassembled WGS sequence"/>
</dbReference>
<evidence type="ECO:0000256" key="1">
    <source>
        <dbReference type="SAM" id="MobiDB-lite"/>
    </source>
</evidence>
<feature type="domain" description="Integrase core" evidence="2">
    <location>
        <begin position="1"/>
        <end position="99"/>
    </location>
</feature>
<evidence type="ECO:0000259" key="2">
    <source>
        <dbReference type="Pfam" id="PF24764"/>
    </source>
</evidence>
<gene>
    <name evidence="3" type="ORF">V5O48_015151</name>
</gene>
<evidence type="ECO:0000313" key="4">
    <source>
        <dbReference type="Proteomes" id="UP001465976"/>
    </source>
</evidence>
<evidence type="ECO:0000313" key="3">
    <source>
        <dbReference type="EMBL" id="KAL0566846.1"/>
    </source>
</evidence>
<protein>
    <recommendedName>
        <fullName evidence="2">Integrase core domain-containing protein</fullName>
    </recommendedName>
</protein>